<comment type="caution">
    <text evidence="1">The sequence shown here is derived from an EMBL/GenBank/DDBJ whole genome shotgun (WGS) entry which is preliminary data.</text>
</comment>
<dbReference type="RefSeq" id="WP_148753552.1">
    <property type="nucleotide sequence ID" value="NZ_VSSR01000042.1"/>
</dbReference>
<dbReference type="EMBL" id="VSSR01000042">
    <property type="protein sequence ID" value="TYL80169.1"/>
    <property type="molecule type" value="Genomic_DNA"/>
</dbReference>
<sequence>MSELDTVNFPFTAIQLSSAVNRIPNNYGLLNALGLFPSSGSMSTIVEITLEDGTIRVLAAKERGAPGTANDRGSRKSFWVEVPHFPMEDLITPRDLQNMLTIVAQSKTPRTLDDEMAKRLFAIRAKHAITLEWVRMGALKGLITDGNGDTLLDVYNFFGITKTTIDFLLGTSTTDIISLCAQLRQSIATNLKGETMTRPEVLVSTSFFNKFTQHPKVEKFWLNWQAASELARAKFDPMGGQLGRTFEFQQILFREYYGVAPVGKPPTSTPFVPIDYGYAYPAGTQNMFETWNAPADDIRVVNQPGQEIWISPKILDHGEGVELKSQSNCLALCKRPEALVEVRTSN</sequence>
<dbReference type="AlphaFoldDB" id="A0A5S4WTP5"/>
<proteinExistence type="predicted"/>
<evidence type="ECO:0000313" key="2">
    <source>
        <dbReference type="Proteomes" id="UP000324853"/>
    </source>
</evidence>
<protein>
    <submittedName>
        <fullName evidence="1">Major capsid protein</fullName>
    </submittedName>
</protein>
<accession>A0A5S4WTP5</accession>
<gene>
    <name evidence="1" type="ORF">FXB38_24695</name>
</gene>
<dbReference type="Pfam" id="PF03864">
    <property type="entry name" value="Phage_cap_E"/>
    <property type="match status" value="1"/>
</dbReference>
<dbReference type="InterPro" id="IPR005564">
    <property type="entry name" value="Major_capsid_GpE"/>
</dbReference>
<keyword evidence="2" id="KW-1185">Reference proteome</keyword>
<evidence type="ECO:0000313" key="1">
    <source>
        <dbReference type="EMBL" id="TYL80169.1"/>
    </source>
</evidence>
<dbReference type="Proteomes" id="UP000324853">
    <property type="component" value="Unassembled WGS sequence"/>
</dbReference>
<reference evidence="1 2" key="1">
    <citation type="submission" date="2019-08" db="EMBL/GenBank/DDBJ databases">
        <title>Bradyrhizobium hipponensis sp. nov., a rhizobium isolated from a Lupinus angustifolius root nodule in Tunisia.</title>
        <authorList>
            <person name="Off K."/>
            <person name="Rejili M."/>
            <person name="Mars M."/>
            <person name="Brachmann A."/>
            <person name="Marin M."/>
        </authorList>
    </citation>
    <scope>NUCLEOTIDE SEQUENCE [LARGE SCALE GENOMIC DNA]</scope>
    <source>
        <strain evidence="1 2">CTAW11</strain>
    </source>
</reference>
<dbReference type="OrthoDB" id="6388191at2"/>
<organism evidence="1 2">
    <name type="scientific">Bradyrhizobium cytisi</name>
    <dbReference type="NCBI Taxonomy" id="515489"/>
    <lineage>
        <taxon>Bacteria</taxon>
        <taxon>Pseudomonadati</taxon>
        <taxon>Pseudomonadota</taxon>
        <taxon>Alphaproteobacteria</taxon>
        <taxon>Hyphomicrobiales</taxon>
        <taxon>Nitrobacteraceae</taxon>
        <taxon>Bradyrhizobium</taxon>
    </lineage>
</organism>
<name>A0A5S4WTP5_9BRAD</name>